<reference evidence="6" key="1">
    <citation type="submission" date="2014-04" db="EMBL/GenBank/DDBJ databases">
        <title>Evolutionary Origins and Diversification of the Mycorrhizal Mutualists.</title>
        <authorList>
            <consortium name="DOE Joint Genome Institute"/>
            <consortium name="Mycorrhizal Genomics Consortium"/>
            <person name="Kohler A."/>
            <person name="Kuo A."/>
            <person name="Nagy L.G."/>
            <person name="Floudas D."/>
            <person name="Copeland A."/>
            <person name="Barry K.W."/>
            <person name="Cichocki N."/>
            <person name="Veneault-Fourrey C."/>
            <person name="LaButti K."/>
            <person name="Lindquist E.A."/>
            <person name="Lipzen A."/>
            <person name="Lundell T."/>
            <person name="Morin E."/>
            <person name="Murat C."/>
            <person name="Riley R."/>
            <person name="Ohm R."/>
            <person name="Sun H."/>
            <person name="Tunlid A."/>
            <person name="Henrissat B."/>
            <person name="Grigoriev I.V."/>
            <person name="Hibbett D.S."/>
            <person name="Martin F."/>
        </authorList>
    </citation>
    <scope>NUCLEOTIDE SEQUENCE [LARGE SCALE GENOMIC DNA]</scope>
    <source>
        <strain evidence="6">FD-334 SS-4</strain>
    </source>
</reference>
<accession>A0A0D2Q1T3</accession>
<evidence type="ECO:0000259" key="4">
    <source>
        <dbReference type="Pfam" id="PF01370"/>
    </source>
</evidence>
<keyword evidence="1" id="KW-0560">Oxidoreductase</keyword>
<feature type="domain" description="NAD-dependent epimerase/dehydratase" evidence="4">
    <location>
        <begin position="17"/>
        <end position="264"/>
    </location>
</feature>
<dbReference type="PANTHER" id="PTHR10366">
    <property type="entry name" value="NAD DEPENDENT EPIMERASE/DEHYDRATASE"/>
    <property type="match status" value="1"/>
</dbReference>
<sequence length="358" mass="39197">MSKIVFVGLAIVCRRAIVTGASGFLGSHIVSQLLDQGYRVRAAARGKKVEVLKILYSAHPSVEVVEIADLVAGHFGGALKEVHAVIHTATTMPGRGDTETVLKVAIEGSLNLLRQAEKAGVKHVVVTGSFAAVAGDPTAQGTSFRAEHWNPITKEDASNSPIQAYQAAKKFSELAVWEWAEAHPHVDVTTIIPPYLYGPFANLFQPIAPGDWTLFSTNIYISNLLSPTGKFPMAPPYADVRDTARAHIEAFKAPPNIKGRKRILIASPHVVVYKDLLDTIKKARPELSERLIQTPVPDFPISSLDLDYARIEEVLGIKRSDFHTLEQTYLDAIDAVLNVEREWKARGYLSKEVPAPNE</sequence>
<comment type="similarity">
    <text evidence="2">Belongs to the NAD(P)-dependent epimerase/dehydratase family. Dihydroflavonol-4-reductase subfamily.</text>
</comment>
<dbReference type="GO" id="GO:0016616">
    <property type="term" value="F:oxidoreductase activity, acting on the CH-OH group of donors, NAD or NADP as acceptor"/>
    <property type="evidence" value="ECO:0007669"/>
    <property type="project" value="TreeGrafter"/>
</dbReference>
<keyword evidence="6" id="KW-1185">Reference proteome</keyword>
<dbReference type="Pfam" id="PF01370">
    <property type="entry name" value="Epimerase"/>
    <property type="match status" value="1"/>
</dbReference>
<feature type="chain" id="PRO_5002261207" description="NAD-dependent epimerase/dehydratase domain-containing protein" evidence="3">
    <location>
        <begin position="21"/>
        <end position="358"/>
    </location>
</feature>
<dbReference type="InterPro" id="IPR001509">
    <property type="entry name" value="Epimerase_deHydtase"/>
</dbReference>
<evidence type="ECO:0000256" key="3">
    <source>
        <dbReference type="SAM" id="SignalP"/>
    </source>
</evidence>
<dbReference type="Gene3D" id="3.40.50.720">
    <property type="entry name" value="NAD(P)-binding Rossmann-like Domain"/>
    <property type="match status" value="1"/>
</dbReference>
<evidence type="ECO:0000256" key="2">
    <source>
        <dbReference type="ARBA" id="ARBA00023445"/>
    </source>
</evidence>
<dbReference type="InterPro" id="IPR036291">
    <property type="entry name" value="NAD(P)-bd_dom_sf"/>
</dbReference>
<dbReference type="PANTHER" id="PTHR10366:SF564">
    <property type="entry name" value="STEROL-4-ALPHA-CARBOXYLATE 3-DEHYDROGENASE, DECARBOXYLATING"/>
    <property type="match status" value="1"/>
</dbReference>
<dbReference type="EMBL" id="KN817531">
    <property type="protein sequence ID" value="KJA25510.1"/>
    <property type="molecule type" value="Genomic_DNA"/>
</dbReference>
<evidence type="ECO:0000313" key="5">
    <source>
        <dbReference type="EMBL" id="KJA25510.1"/>
    </source>
</evidence>
<dbReference type="SUPFAM" id="SSF51735">
    <property type="entry name" value="NAD(P)-binding Rossmann-fold domains"/>
    <property type="match status" value="1"/>
</dbReference>
<keyword evidence="3" id="KW-0732">Signal</keyword>
<dbReference type="OrthoDB" id="2735536at2759"/>
<evidence type="ECO:0000256" key="1">
    <source>
        <dbReference type="ARBA" id="ARBA00023002"/>
    </source>
</evidence>
<evidence type="ECO:0000313" key="6">
    <source>
        <dbReference type="Proteomes" id="UP000054270"/>
    </source>
</evidence>
<proteinExistence type="inferred from homology"/>
<dbReference type="STRING" id="945553.A0A0D2Q1T3"/>
<dbReference type="Proteomes" id="UP000054270">
    <property type="component" value="Unassembled WGS sequence"/>
</dbReference>
<name>A0A0D2Q1T3_HYPSF</name>
<gene>
    <name evidence="5" type="ORF">HYPSUDRAFT_85257</name>
</gene>
<dbReference type="AlphaFoldDB" id="A0A0D2Q1T3"/>
<organism evidence="5 6">
    <name type="scientific">Hypholoma sublateritium (strain FD-334 SS-4)</name>
    <dbReference type="NCBI Taxonomy" id="945553"/>
    <lineage>
        <taxon>Eukaryota</taxon>
        <taxon>Fungi</taxon>
        <taxon>Dikarya</taxon>
        <taxon>Basidiomycota</taxon>
        <taxon>Agaricomycotina</taxon>
        <taxon>Agaricomycetes</taxon>
        <taxon>Agaricomycetidae</taxon>
        <taxon>Agaricales</taxon>
        <taxon>Agaricineae</taxon>
        <taxon>Strophariaceae</taxon>
        <taxon>Hypholoma</taxon>
    </lineage>
</organism>
<feature type="signal peptide" evidence="3">
    <location>
        <begin position="1"/>
        <end position="20"/>
    </location>
</feature>
<dbReference type="OMA" id="VEFSHIH"/>
<dbReference type="InterPro" id="IPR050425">
    <property type="entry name" value="NAD(P)_dehydrat-like"/>
</dbReference>
<protein>
    <recommendedName>
        <fullName evidence="4">NAD-dependent epimerase/dehydratase domain-containing protein</fullName>
    </recommendedName>
</protein>